<feature type="domain" description="HTH cro/C1-type" evidence="1">
    <location>
        <begin position="14"/>
        <end position="68"/>
    </location>
</feature>
<evidence type="ECO:0000313" key="3">
    <source>
        <dbReference type="Proteomes" id="UP001063033"/>
    </source>
</evidence>
<dbReference type="KEGG" id="vg:80020032"/>
<dbReference type="SMART" id="SM00530">
    <property type="entry name" value="HTH_XRE"/>
    <property type="match status" value="1"/>
</dbReference>
<protein>
    <submittedName>
        <fullName evidence="2">Helix-turn-helix DNA binding domain protein</fullName>
    </submittedName>
</protein>
<organism evidence="2 3">
    <name type="scientific">Arthrobacter phage Shambre1</name>
    <dbReference type="NCBI Taxonomy" id="2927284"/>
    <lineage>
        <taxon>Viruses</taxon>
        <taxon>Duplodnaviria</taxon>
        <taxon>Heunggongvirae</taxon>
        <taxon>Uroviricota</taxon>
        <taxon>Caudoviricetes</taxon>
        <taxon>Bismarckvirus</taxon>
        <taxon>Bismarckvirus shambre1</taxon>
    </lineage>
</organism>
<dbReference type="Gene3D" id="1.10.260.40">
    <property type="entry name" value="lambda repressor-like DNA-binding domains"/>
    <property type="match status" value="1"/>
</dbReference>
<evidence type="ECO:0000313" key="2">
    <source>
        <dbReference type="EMBL" id="UXE04773.1"/>
    </source>
</evidence>
<dbReference type="SUPFAM" id="SSF47413">
    <property type="entry name" value="lambda repressor-like DNA-binding domains"/>
    <property type="match status" value="1"/>
</dbReference>
<proteinExistence type="predicted"/>
<dbReference type="InterPro" id="IPR010982">
    <property type="entry name" value="Lambda_DNA-bd_dom_sf"/>
</dbReference>
<evidence type="ECO:0000259" key="1">
    <source>
        <dbReference type="PROSITE" id="PS50943"/>
    </source>
</evidence>
<dbReference type="RefSeq" id="YP_010755380.1">
    <property type="nucleotide sequence ID" value="NC_073469.1"/>
</dbReference>
<dbReference type="GO" id="GO:0003677">
    <property type="term" value="F:DNA binding"/>
    <property type="evidence" value="ECO:0007669"/>
    <property type="project" value="InterPro"/>
</dbReference>
<dbReference type="GeneID" id="80020032"/>
<dbReference type="Pfam" id="PF13443">
    <property type="entry name" value="HTH_26"/>
    <property type="match status" value="1"/>
</dbReference>
<dbReference type="EMBL" id="OP297545">
    <property type="protein sequence ID" value="UXE04773.1"/>
    <property type="molecule type" value="Genomic_DNA"/>
</dbReference>
<dbReference type="PROSITE" id="PS50943">
    <property type="entry name" value="HTH_CROC1"/>
    <property type="match status" value="1"/>
</dbReference>
<keyword evidence="3" id="KW-1185">Reference proteome</keyword>
<dbReference type="Proteomes" id="UP001063033">
    <property type="component" value="Segment"/>
</dbReference>
<name>A0A977KNM6_9CAUD</name>
<gene>
    <name evidence="2" type="primary">37</name>
    <name evidence="2" type="ORF">SEA_SHAMBRE1_37</name>
</gene>
<dbReference type="CDD" id="cd00093">
    <property type="entry name" value="HTH_XRE"/>
    <property type="match status" value="1"/>
</dbReference>
<sequence length="70" mass="7516">METPPPNERAAAIIRGKMAEQRLSTQELSGKLGISRQAAGRRVGGKADLTVNDLFKIAGWLGCDPKDLLP</sequence>
<reference evidence="2" key="1">
    <citation type="submission" date="2022-08" db="EMBL/GenBank/DDBJ databases">
        <authorList>
            <person name="Dojs M.A."/>
            <person name="Fleischacker C.L."/>
            <person name="Jackson S.M."/>
            <person name="Feiring S.B."/>
            <person name="Webb R.J."/>
            <person name="Schaefbauer A.B."/>
            <person name="Vigness C.A."/>
            <person name="Boyle B.L."/>
            <person name="Frank J.R."/>
            <person name="Fleischacker T.C."/>
            <person name="Ackerman S.B."/>
            <person name="Balish M.F."/>
            <person name="Garlena R.A."/>
            <person name="Russell D.A."/>
            <person name="Jacobs-Sera D."/>
            <person name="Hatfull G.F."/>
        </authorList>
    </citation>
    <scope>NUCLEOTIDE SEQUENCE</scope>
</reference>
<dbReference type="InterPro" id="IPR001387">
    <property type="entry name" value="Cro/C1-type_HTH"/>
</dbReference>
<accession>A0A977KNM6</accession>